<name>A0ABT3N5K5_9BACT</name>
<dbReference type="NCBIfam" id="TIGR01932">
    <property type="entry name" value="hflC"/>
    <property type="match status" value="1"/>
</dbReference>
<comment type="caution">
    <text evidence="9">The sequence shown here is derived from an EMBL/GenBank/DDBJ whole genome shotgun (WGS) entry which is preliminary data.</text>
</comment>
<keyword evidence="10" id="KW-1185">Reference proteome</keyword>
<feature type="chain" id="PRO_5047451428" description="Protein HflC" evidence="7">
    <location>
        <begin position="25"/>
        <end position="329"/>
    </location>
</feature>
<dbReference type="InterPro" id="IPR001972">
    <property type="entry name" value="Stomatin_HflK_fam"/>
</dbReference>
<evidence type="ECO:0000256" key="7">
    <source>
        <dbReference type="SAM" id="SignalP"/>
    </source>
</evidence>
<dbReference type="EMBL" id="JAPFPW010000001">
    <property type="protein sequence ID" value="MCW7752739.1"/>
    <property type="molecule type" value="Genomic_DNA"/>
</dbReference>
<comment type="subcellular location">
    <subcellularLocation>
        <location evidence="1">Membrane</location>
        <topology evidence="1">Single-pass membrane protein</topology>
    </subcellularLocation>
</comment>
<proteinExistence type="inferred from homology"/>
<dbReference type="InterPro" id="IPR001107">
    <property type="entry name" value="Band_7"/>
</dbReference>
<dbReference type="InterPro" id="IPR010200">
    <property type="entry name" value="HflC"/>
</dbReference>
<comment type="function">
    <text evidence="6">HflC and HflK could regulate a protease.</text>
</comment>
<dbReference type="SUPFAM" id="SSF117892">
    <property type="entry name" value="Band 7/SPFH domain"/>
    <property type="match status" value="2"/>
</dbReference>
<evidence type="ECO:0000256" key="4">
    <source>
        <dbReference type="ARBA" id="ARBA00022989"/>
    </source>
</evidence>
<gene>
    <name evidence="9" type="primary">hflC</name>
    <name evidence="9" type="ORF">OOT00_01915</name>
</gene>
<keyword evidence="4" id="KW-1133">Transmembrane helix</keyword>
<dbReference type="CDD" id="cd03405">
    <property type="entry name" value="SPFH_HflC"/>
    <property type="match status" value="1"/>
</dbReference>
<evidence type="ECO:0000313" key="9">
    <source>
        <dbReference type="EMBL" id="MCW7752739.1"/>
    </source>
</evidence>
<protein>
    <recommendedName>
        <fullName evidence="6">Protein HflC</fullName>
    </recommendedName>
</protein>
<dbReference type="Pfam" id="PF01145">
    <property type="entry name" value="Band_7"/>
    <property type="match status" value="1"/>
</dbReference>
<dbReference type="Proteomes" id="UP001209681">
    <property type="component" value="Unassembled WGS sequence"/>
</dbReference>
<keyword evidence="5" id="KW-0472">Membrane</keyword>
<dbReference type="PANTHER" id="PTHR42911:SF1">
    <property type="entry name" value="MODULATOR OF FTSH PROTEASE HFLC"/>
    <property type="match status" value="1"/>
</dbReference>
<dbReference type="InterPro" id="IPR036013">
    <property type="entry name" value="Band_7/SPFH_dom_sf"/>
</dbReference>
<keyword evidence="9" id="KW-0378">Hydrolase</keyword>
<dbReference type="SMART" id="SM00244">
    <property type="entry name" value="PHB"/>
    <property type="match status" value="1"/>
</dbReference>
<evidence type="ECO:0000256" key="6">
    <source>
        <dbReference type="PIRNR" id="PIRNR005651"/>
    </source>
</evidence>
<evidence type="ECO:0000256" key="3">
    <source>
        <dbReference type="ARBA" id="ARBA00022692"/>
    </source>
</evidence>
<evidence type="ECO:0000256" key="2">
    <source>
        <dbReference type="ARBA" id="ARBA00007862"/>
    </source>
</evidence>
<keyword evidence="9" id="KW-0645">Protease</keyword>
<dbReference type="GO" id="GO:0006508">
    <property type="term" value="P:proteolysis"/>
    <property type="evidence" value="ECO:0007669"/>
    <property type="project" value="UniProtKB-KW"/>
</dbReference>
<dbReference type="PANTHER" id="PTHR42911">
    <property type="entry name" value="MODULATOR OF FTSH PROTEASE HFLC"/>
    <property type="match status" value="1"/>
</dbReference>
<accession>A0ABT3N5K5</accession>
<evidence type="ECO:0000313" key="10">
    <source>
        <dbReference type="Proteomes" id="UP001209681"/>
    </source>
</evidence>
<comment type="similarity">
    <text evidence="2 6">Belongs to the band 7/mec-2 family. HflC subfamily.</text>
</comment>
<dbReference type="Gene3D" id="3.30.479.30">
    <property type="entry name" value="Band 7 domain"/>
    <property type="match status" value="1"/>
</dbReference>
<feature type="signal peptide" evidence="7">
    <location>
        <begin position="1"/>
        <end position="24"/>
    </location>
</feature>
<dbReference type="GO" id="GO:0008233">
    <property type="term" value="F:peptidase activity"/>
    <property type="evidence" value="ECO:0007669"/>
    <property type="project" value="UniProtKB-KW"/>
</dbReference>
<keyword evidence="7" id="KW-0732">Signal</keyword>
<keyword evidence="3" id="KW-0812">Transmembrane</keyword>
<reference evidence="9 10" key="1">
    <citation type="submission" date="2022-11" db="EMBL/GenBank/DDBJ databases">
        <title>Desulfobotulus tamanensis H1 sp. nov. - anaerobic, alkaliphilic, sulphate reducing bacterium isolated from terrestrial mud volcano.</title>
        <authorList>
            <person name="Frolova A."/>
            <person name="Merkel A.Y."/>
            <person name="Slobodkin A.I."/>
        </authorList>
    </citation>
    <scope>NUCLEOTIDE SEQUENCE [LARGE SCALE GENOMIC DNA]</scope>
    <source>
        <strain evidence="9 10">H1</strain>
    </source>
</reference>
<evidence type="ECO:0000259" key="8">
    <source>
        <dbReference type="SMART" id="SM00244"/>
    </source>
</evidence>
<evidence type="ECO:0000256" key="5">
    <source>
        <dbReference type="ARBA" id="ARBA00023136"/>
    </source>
</evidence>
<dbReference type="PRINTS" id="PR00721">
    <property type="entry name" value="STOMATIN"/>
</dbReference>
<feature type="domain" description="Band 7" evidence="8">
    <location>
        <begin position="20"/>
        <end position="224"/>
    </location>
</feature>
<evidence type="ECO:0000256" key="1">
    <source>
        <dbReference type="ARBA" id="ARBA00004167"/>
    </source>
</evidence>
<sequence>MNMKGVLGAVLVAALLLAYSAAFVVDETEQAVVTQFGRIVGDPIIEPGLKFKVPFVQMVTFFPKNLQAWDGDPGQIPTLDKTYIYVDAFARWRIVDPVKFFQSIGAFSLARGRLDEIIDPAIRNLVTSNALVESVRWTNREMDPWVELDAFGEVETIEEERDREAFARDDSRTREIRVGREKITEQILAQAQPRLDVFGIELVDVKIKRINYVEQVRESVYKRMIAERRQIAEKYRSEGVGEARKIRGDKERELQRIESEAYRTAQKIRGEADAKVVKLLGDTYGVDPEFYTYQQTLETYREALEGSTVVFSTDSDFMKFINRQGVKKR</sequence>
<dbReference type="PIRSF" id="PIRSF005651">
    <property type="entry name" value="HflC"/>
    <property type="match status" value="1"/>
</dbReference>
<organism evidence="9 10">
    <name type="scientific">Desulfobotulus pelophilus</name>
    <dbReference type="NCBI Taxonomy" id="2823377"/>
    <lineage>
        <taxon>Bacteria</taxon>
        <taxon>Pseudomonadati</taxon>
        <taxon>Thermodesulfobacteriota</taxon>
        <taxon>Desulfobacteria</taxon>
        <taxon>Desulfobacterales</taxon>
        <taxon>Desulfobacteraceae</taxon>
        <taxon>Desulfobotulus</taxon>
    </lineage>
</organism>